<dbReference type="OrthoDB" id="327733at2"/>
<evidence type="ECO:0000313" key="4">
    <source>
        <dbReference type="Proteomes" id="UP000265431"/>
    </source>
</evidence>
<gene>
    <name evidence="3" type="ORF">D1224_07875</name>
</gene>
<dbReference type="PANTHER" id="PTHR33987">
    <property type="entry name" value="CALCINEURIN-LIKE METALLO-PHOSPHOESTERASE SUPERFAMILY PROTEIN"/>
    <property type="match status" value="1"/>
</dbReference>
<evidence type="ECO:0000313" key="3">
    <source>
        <dbReference type="EMBL" id="RIJ24148.1"/>
    </source>
</evidence>
<sequence>MRLSSLAVIGAFGLVSCATQTAPPALSDLFEGEPESAVEALNRYYATIDPATLPQAPQGVSLPLNEPLTRVLLASCNDEEQESPTLARLAEEEADLFLMIGDNVYGDRDGRDYSNNQPELDELRESFADLADRAEFRAVRAKFPMMVAWDDHDYGANDGGKNFPFRDYAEKIHETFWGLGDEDVGQWPGTYYARTFGPDGQRVQVIMLDTRFFRSDLTPTDEYGAPGKERYMPAAQGSYQDMLGSAQWTWLQNRLQDEADLRFIVSSIQVLPTAHGWESWDKMPDERQRLFDMVKSTEAGGVVFLTGDRHTGFIYEEAGVLPYEANELTASSLNVSFATETDEMDERQVGAGFPPENYGVVEIDWEGRSLSFLLKDGEGQTVRQNDIAFEDLGVE</sequence>
<feature type="domain" description="PhoD-like phosphatase metallophosphatase" evidence="2">
    <location>
        <begin position="73"/>
        <end position="154"/>
    </location>
</feature>
<proteinExistence type="predicted"/>
<dbReference type="InterPro" id="IPR029052">
    <property type="entry name" value="Metallo-depent_PP-like"/>
</dbReference>
<dbReference type="CDD" id="cd07389">
    <property type="entry name" value="MPP_PhoD"/>
    <property type="match status" value="1"/>
</dbReference>
<evidence type="ECO:0000259" key="2">
    <source>
        <dbReference type="Pfam" id="PF09423"/>
    </source>
</evidence>
<name>A0A399QZ52_9PROT</name>
<dbReference type="InterPro" id="IPR018946">
    <property type="entry name" value="PhoD-like_MPP"/>
</dbReference>
<feature type="chain" id="PRO_5017195376" evidence="1">
    <location>
        <begin position="22"/>
        <end position="395"/>
    </location>
</feature>
<feature type="signal peptide" evidence="1">
    <location>
        <begin position="1"/>
        <end position="21"/>
    </location>
</feature>
<dbReference type="PANTHER" id="PTHR33987:SF1">
    <property type="entry name" value="CALCINEURIN-LIKE METALLO-PHOSPHOESTERASE SUPERFAMILY PROTEIN"/>
    <property type="match status" value="1"/>
</dbReference>
<comment type="caution">
    <text evidence="3">The sequence shown here is derived from an EMBL/GenBank/DDBJ whole genome shotgun (WGS) entry which is preliminary data.</text>
</comment>
<dbReference type="Gene3D" id="3.60.21.70">
    <property type="entry name" value="PhoD-like phosphatase"/>
    <property type="match status" value="1"/>
</dbReference>
<evidence type="ECO:0000256" key="1">
    <source>
        <dbReference type="SAM" id="SignalP"/>
    </source>
</evidence>
<organism evidence="3 4">
    <name type="scientific">Henriciella barbarensis</name>
    <dbReference type="NCBI Taxonomy" id="86342"/>
    <lineage>
        <taxon>Bacteria</taxon>
        <taxon>Pseudomonadati</taxon>
        <taxon>Pseudomonadota</taxon>
        <taxon>Alphaproteobacteria</taxon>
        <taxon>Hyphomonadales</taxon>
        <taxon>Hyphomonadaceae</taxon>
        <taxon>Henriciella</taxon>
    </lineage>
</organism>
<dbReference type="EMBL" id="QWGB01000005">
    <property type="protein sequence ID" value="RIJ24148.1"/>
    <property type="molecule type" value="Genomic_DNA"/>
</dbReference>
<accession>A0A399QZ52</accession>
<dbReference type="Pfam" id="PF09423">
    <property type="entry name" value="PhoD"/>
    <property type="match status" value="2"/>
</dbReference>
<feature type="domain" description="PhoD-like phosphatase metallophosphatase" evidence="2">
    <location>
        <begin position="200"/>
        <end position="335"/>
    </location>
</feature>
<dbReference type="AlphaFoldDB" id="A0A399QZ52"/>
<keyword evidence="1" id="KW-0732">Signal</keyword>
<dbReference type="InterPro" id="IPR038607">
    <property type="entry name" value="PhoD-like_sf"/>
</dbReference>
<dbReference type="SUPFAM" id="SSF56300">
    <property type="entry name" value="Metallo-dependent phosphatases"/>
    <property type="match status" value="1"/>
</dbReference>
<protein>
    <submittedName>
        <fullName evidence="3">Alkaline phosphatase family protein</fullName>
    </submittedName>
</protein>
<dbReference type="Proteomes" id="UP000265431">
    <property type="component" value="Unassembled WGS sequence"/>
</dbReference>
<dbReference type="RefSeq" id="WP_119379337.1">
    <property type="nucleotide sequence ID" value="NZ_QWGB01000005.1"/>
</dbReference>
<keyword evidence="4" id="KW-1185">Reference proteome</keyword>
<reference evidence="3 4" key="1">
    <citation type="submission" date="2018-08" db="EMBL/GenBank/DDBJ databases">
        <title>Henriciella mobilis sp. nov., isolated from seawater.</title>
        <authorList>
            <person name="Cheng H."/>
            <person name="Wu Y.-H."/>
            <person name="Xu X.-W."/>
            <person name="Guo L.-L."/>
        </authorList>
    </citation>
    <scope>NUCLEOTIDE SEQUENCE [LARGE SCALE GENOMIC DNA]</scope>
    <source>
        <strain evidence="3 4">CCUG66934</strain>
    </source>
</reference>
<dbReference type="PROSITE" id="PS51257">
    <property type="entry name" value="PROKAR_LIPOPROTEIN"/>
    <property type="match status" value="1"/>
</dbReference>